<comment type="similarity">
    <text evidence="1 4">Belongs to the glycosyl hydrolase 28 family.</text>
</comment>
<dbReference type="GO" id="GO:0005975">
    <property type="term" value="P:carbohydrate metabolic process"/>
    <property type="evidence" value="ECO:0007669"/>
    <property type="project" value="InterPro"/>
</dbReference>
<organism evidence="6 7">
    <name type="scientific">Flavobacterium aquidurense</name>
    <dbReference type="NCBI Taxonomy" id="362413"/>
    <lineage>
        <taxon>Bacteria</taxon>
        <taxon>Pseudomonadati</taxon>
        <taxon>Bacteroidota</taxon>
        <taxon>Flavobacteriia</taxon>
        <taxon>Flavobacteriales</taxon>
        <taxon>Flavobacteriaceae</taxon>
        <taxon>Flavobacterium</taxon>
    </lineage>
</organism>
<keyword evidence="5" id="KW-0732">Signal</keyword>
<sequence>MNTNQTKMKNIFKFIICIIALTQPICAQNYSNDKFPDGSEITNWFKDYSKIQLKNLGKKYTITDFGVGKDSTKIQTVAIQKVIDKAAANGGGVIVVPKGVFLSGALFFKPKTALYVSEGGVLKGSDNIADFPIMPSRMEGQNLDYFPALVNAYGVDHFSISGKGTINGNGKKYWEAFWERRKENPKCTNLEVSRPRLVFIQNSNNVQLQDVKLINSGFWTNHFYKCNNVKLLDLYIFSPHEGVKAPSTDAIDIDVCTNFLVKGCYMSVNDDAIALKGGKGPYADQDKNNGPNTNIIIEDCTFGFCHSSLTNGSESIHNKNVIMRNCKIDGASRLLWLKMRPDTPQRYEYIRVEDIKGEAKTCLAIFAWKQFFDLKGRPDVPLSYGDHVTLKNIELKCETFYGVENDPNVRLSNFTFENLKIEAVKTNIDKTIIKDVTFKNVFVNKQLVE</sequence>
<dbReference type="PATRIC" id="fig|362413.3.peg.765"/>
<dbReference type="InterPro" id="IPR011050">
    <property type="entry name" value="Pectin_lyase_fold/virulence"/>
</dbReference>
<dbReference type="PANTHER" id="PTHR31339:SF9">
    <property type="entry name" value="PLASMIN AND FIBRONECTIN-BINDING PROTEIN A"/>
    <property type="match status" value="1"/>
</dbReference>
<gene>
    <name evidence="6" type="ORF">RC62_784</name>
</gene>
<evidence type="ECO:0000256" key="3">
    <source>
        <dbReference type="ARBA" id="ARBA00023295"/>
    </source>
</evidence>
<protein>
    <submittedName>
        <fullName evidence="6">Putative beta glycuronase Glycoside hydrolase family 28</fullName>
    </submittedName>
</protein>
<dbReference type="PANTHER" id="PTHR31339">
    <property type="entry name" value="PECTIN LYASE-RELATED"/>
    <property type="match status" value="1"/>
</dbReference>
<accession>A0A0N8VMS0</accession>
<keyword evidence="2 4" id="KW-0378">Hydrolase</keyword>
<evidence type="ECO:0000313" key="7">
    <source>
        <dbReference type="Proteomes" id="UP000050443"/>
    </source>
</evidence>
<dbReference type="AlphaFoldDB" id="A0A0N8VMS0"/>
<dbReference type="EMBL" id="JRLF01000011">
    <property type="protein sequence ID" value="KQB40100.1"/>
    <property type="molecule type" value="Genomic_DNA"/>
</dbReference>
<keyword evidence="3 4" id="KW-0326">Glycosidase</keyword>
<evidence type="ECO:0000256" key="4">
    <source>
        <dbReference type="RuleBase" id="RU361169"/>
    </source>
</evidence>
<dbReference type="Pfam" id="PF00295">
    <property type="entry name" value="Glyco_hydro_28"/>
    <property type="match status" value="1"/>
</dbReference>
<name>A0A0N8VMS0_9FLAO</name>
<proteinExistence type="inferred from homology"/>
<feature type="chain" id="PRO_5006033323" evidence="5">
    <location>
        <begin position="28"/>
        <end position="449"/>
    </location>
</feature>
<evidence type="ECO:0000313" key="6">
    <source>
        <dbReference type="EMBL" id="KQB40100.1"/>
    </source>
</evidence>
<dbReference type="STRING" id="362413.RC62_784"/>
<comment type="caution">
    <text evidence="6">The sequence shown here is derived from an EMBL/GenBank/DDBJ whole genome shotgun (WGS) entry which is preliminary data.</text>
</comment>
<dbReference type="InterPro" id="IPR000743">
    <property type="entry name" value="Glyco_hydro_28"/>
</dbReference>
<dbReference type="InterPro" id="IPR012334">
    <property type="entry name" value="Pectin_lyas_fold"/>
</dbReference>
<reference evidence="6 7" key="1">
    <citation type="submission" date="2014-09" db="EMBL/GenBank/DDBJ databases">
        <title>Genome sequence of Flavobacterium aquidurense RC62.</title>
        <authorList>
            <person name="Kim J.F."/>
            <person name="Kwak M.-J."/>
        </authorList>
    </citation>
    <scope>NUCLEOTIDE SEQUENCE [LARGE SCALE GENOMIC DNA]</scope>
    <source>
        <strain evidence="6 7">RC62</strain>
    </source>
</reference>
<dbReference type="InterPro" id="IPR051801">
    <property type="entry name" value="GH28_Enzymes"/>
</dbReference>
<dbReference type="SUPFAM" id="SSF51126">
    <property type="entry name" value="Pectin lyase-like"/>
    <property type="match status" value="1"/>
</dbReference>
<evidence type="ECO:0000256" key="5">
    <source>
        <dbReference type="SAM" id="SignalP"/>
    </source>
</evidence>
<feature type="signal peptide" evidence="5">
    <location>
        <begin position="1"/>
        <end position="27"/>
    </location>
</feature>
<evidence type="ECO:0000256" key="1">
    <source>
        <dbReference type="ARBA" id="ARBA00008834"/>
    </source>
</evidence>
<dbReference type="Gene3D" id="2.160.20.10">
    <property type="entry name" value="Single-stranded right-handed beta-helix, Pectin lyase-like"/>
    <property type="match status" value="1"/>
</dbReference>
<dbReference type="Proteomes" id="UP000050443">
    <property type="component" value="Unassembled WGS sequence"/>
</dbReference>
<dbReference type="GO" id="GO:0004650">
    <property type="term" value="F:polygalacturonase activity"/>
    <property type="evidence" value="ECO:0007669"/>
    <property type="project" value="InterPro"/>
</dbReference>
<evidence type="ECO:0000256" key="2">
    <source>
        <dbReference type="ARBA" id="ARBA00022801"/>
    </source>
</evidence>